<evidence type="ECO:0000256" key="4">
    <source>
        <dbReference type="ARBA" id="ARBA00013145"/>
    </source>
</evidence>
<keyword evidence="9 11" id="KW-0786">Thiamine pyrophosphate</keyword>
<evidence type="ECO:0000256" key="8">
    <source>
        <dbReference type="ARBA" id="ARBA00022842"/>
    </source>
</evidence>
<dbReference type="InterPro" id="IPR012000">
    <property type="entry name" value="Thiamin_PyroP_enz_cen_dom"/>
</dbReference>
<dbReference type="GO" id="GO:0050660">
    <property type="term" value="F:flavin adenine dinucleotide binding"/>
    <property type="evidence" value="ECO:0007669"/>
    <property type="project" value="InterPro"/>
</dbReference>
<dbReference type="Pfam" id="PF00205">
    <property type="entry name" value="TPP_enzyme_M"/>
    <property type="match status" value="1"/>
</dbReference>
<dbReference type="Pfam" id="PF02775">
    <property type="entry name" value="TPP_enzyme_C"/>
    <property type="match status" value="1"/>
</dbReference>
<sequence length="557" mass="61561">MKLNGSEIIMEVLIEQGVDTIFGYPGGAVLYIYDALYKYRDKLNHIMPVDECGAGHAADGYARVSGKTGVILATSGPGATNLVTPLATAYMDSVPIVAITGNVPISLMGKDSFQEVYIAGITMTITKHNFVVRKIEDLADTIRKAFIIANSGRKGPVLIDVPKNITADITDFIPKEKIKLKNPKITKEDESVIENVAKLINQSKKPIIYFGGGAKDSSDKLRKFMINTNIPSVHTIMGAGTLGYNEPLNIGLLGMHGSETANKVINEADLILAIGTRFSDRVALNTSKFGNNAKKVHIDIDGSEVNKNVKVDYSIIGDIDDVLDKFSKLINRLNNDEWVSKLSNLKIKEEENNTKKYSKDNIFHPKNIIESIGYKCEDNVIYVTDVGQHQMWAVQYLHHTKPRSFITSGGLGTMGFGYGASIGAKIAKPERHVVHLTGDGSFYMNLNEVATAIEYKLPIISVIFNNNTLGMVRQWQNVFYEERYSSTDMNKKIDYIKVAEGFGAKGFRCETLEEFEKAFDSALKEKVPVWIECIIDKDLKVLPMIPSGGTVEDIILN</sequence>
<evidence type="ECO:0000256" key="9">
    <source>
        <dbReference type="ARBA" id="ARBA00023052"/>
    </source>
</evidence>
<dbReference type="RefSeq" id="WP_147758004.1">
    <property type="nucleotide sequence ID" value="NZ_SAXT01000003.1"/>
</dbReference>
<dbReference type="InterPro" id="IPR039368">
    <property type="entry name" value="AHAS_TPP"/>
</dbReference>
<evidence type="ECO:0000259" key="12">
    <source>
        <dbReference type="Pfam" id="PF00205"/>
    </source>
</evidence>
<dbReference type="GO" id="GO:0003984">
    <property type="term" value="F:acetolactate synthase activity"/>
    <property type="evidence" value="ECO:0007669"/>
    <property type="project" value="UniProtKB-EC"/>
</dbReference>
<dbReference type="AlphaFoldDB" id="A0A5C8CK95"/>
<dbReference type="InterPro" id="IPR045229">
    <property type="entry name" value="TPP_enz"/>
</dbReference>
<keyword evidence="8 11" id="KW-0460">Magnesium</keyword>
<dbReference type="PANTHER" id="PTHR18968">
    <property type="entry name" value="THIAMINE PYROPHOSPHATE ENZYMES"/>
    <property type="match status" value="1"/>
</dbReference>
<dbReference type="PROSITE" id="PS00187">
    <property type="entry name" value="TPP_ENZYMES"/>
    <property type="match status" value="1"/>
</dbReference>
<protein>
    <recommendedName>
        <fullName evidence="4 11">Acetolactate synthase</fullName>
        <ecNumber evidence="4 11">2.2.1.6</ecNumber>
    </recommendedName>
</protein>
<feature type="domain" description="Thiamine pyrophosphate enzyme N-terminal TPP-binding" evidence="14">
    <location>
        <begin position="4"/>
        <end position="116"/>
    </location>
</feature>
<evidence type="ECO:0000256" key="6">
    <source>
        <dbReference type="ARBA" id="ARBA00022679"/>
    </source>
</evidence>
<evidence type="ECO:0000259" key="14">
    <source>
        <dbReference type="Pfam" id="PF02776"/>
    </source>
</evidence>
<dbReference type="GO" id="GO:0009099">
    <property type="term" value="P:L-valine biosynthetic process"/>
    <property type="evidence" value="ECO:0007669"/>
    <property type="project" value="UniProtKB-UniPathway"/>
</dbReference>
<dbReference type="PANTHER" id="PTHR18968:SF13">
    <property type="entry name" value="ACETOLACTATE SYNTHASE CATALYTIC SUBUNIT, MITOCHONDRIAL"/>
    <property type="match status" value="1"/>
</dbReference>
<dbReference type="Gene3D" id="3.40.50.970">
    <property type="match status" value="2"/>
</dbReference>
<gene>
    <name evidence="15" type="primary">ilvB</name>
    <name evidence="15" type="ORF">EPJ80_04050</name>
</gene>
<dbReference type="UniPathway" id="UPA00047">
    <property type="reaction ID" value="UER00055"/>
</dbReference>
<evidence type="ECO:0000313" key="16">
    <source>
        <dbReference type="Proteomes" id="UP000325116"/>
    </source>
</evidence>
<comment type="caution">
    <text evidence="15">The sequence shown here is derived from an EMBL/GenBank/DDBJ whole genome shotgun (WGS) entry which is preliminary data.</text>
</comment>
<dbReference type="Proteomes" id="UP000325116">
    <property type="component" value="Unassembled WGS sequence"/>
</dbReference>
<evidence type="ECO:0000259" key="13">
    <source>
        <dbReference type="Pfam" id="PF02775"/>
    </source>
</evidence>
<organism evidence="15 16">
    <name type="scientific">Brachyspira aalborgi</name>
    <dbReference type="NCBI Taxonomy" id="29522"/>
    <lineage>
        <taxon>Bacteria</taxon>
        <taxon>Pseudomonadati</taxon>
        <taxon>Spirochaetota</taxon>
        <taxon>Spirochaetia</taxon>
        <taxon>Brachyspirales</taxon>
        <taxon>Brachyspiraceae</taxon>
        <taxon>Brachyspira</taxon>
    </lineage>
</organism>
<dbReference type="GO" id="GO:0000287">
    <property type="term" value="F:magnesium ion binding"/>
    <property type="evidence" value="ECO:0007669"/>
    <property type="project" value="UniProtKB-UniRule"/>
</dbReference>
<keyword evidence="10 11" id="KW-0100">Branched-chain amino acid biosynthesis</keyword>
<evidence type="ECO:0000256" key="5">
    <source>
        <dbReference type="ARBA" id="ARBA00022605"/>
    </source>
</evidence>
<comment type="pathway">
    <text evidence="1 11">Amino-acid biosynthesis; L-isoleucine biosynthesis; L-isoleucine from 2-oxobutanoate: step 1/4.</text>
</comment>
<dbReference type="GO" id="GO:0030976">
    <property type="term" value="F:thiamine pyrophosphate binding"/>
    <property type="evidence" value="ECO:0007669"/>
    <property type="project" value="UniProtKB-UniRule"/>
</dbReference>
<keyword evidence="7 11" id="KW-0479">Metal-binding</keyword>
<dbReference type="InterPro" id="IPR011766">
    <property type="entry name" value="TPP_enzyme_TPP-bd"/>
</dbReference>
<dbReference type="CDD" id="cd07035">
    <property type="entry name" value="TPP_PYR_POX_like"/>
    <property type="match status" value="1"/>
</dbReference>
<comment type="cofactor">
    <cofactor evidence="11">
        <name>Mg(2+)</name>
        <dbReference type="ChEBI" id="CHEBI:18420"/>
    </cofactor>
    <text evidence="11">Binds 1 Mg(2+) ion per subunit.</text>
</comment>
<dbReference type="Gene3D" id="3.40.50.1220">
    <property type="entry name" value="TPP-binding domain"/>
    <property type="match status" value="1"/>
</dbReference>
<keyword evidence="5 11" id="KW-0028">Amino-acid biosynthesis</keyword>
<dbReference type="CDD" id="cd02015">
    <property type="entry name" value="TPP_AHAS"/>
    <property type="match status" value="1"/>
</dbReference>
<comment type="similarity">
    <text evidence="3 11">Belongs to the TPP enzyme family.</text>
</comment>
<dbReference type="GO" id="GO:0005948">
    <property type="term" value="C:acetolactate synthase complex"/>
    <property type="evidence" value="ECO:0007669"/>
    <property type="project" value="TreeGrafter"/>
</dbReference>
<name>A0A5C8CK95_9SPIR</name>
<evidence type="ECO:0000256" key="2">
    <source>
        <dbReference type="ARBA" id="ARBA00005025"/>
    </source>
</evidence>
<evidence type="ECO:0000256" key="7">
    <source>
        <dbReference type="ARBA" id="ARBA00022723"/>
    </source>
</evidence>
<feature type="domain" description="Thiamine pyrophosphate enzyme central" evidence="12">
    <location>
        <begin position="193"/>
        <end position="325"/>
    </location>
</feature>
<dbReference type="Pfam" id="PF02776">
    <property type="entry name" value="TPP_enzyme_N"/>
    <property type="match status" value="1"/>
</dbReference>
<dbReference type="SUPFAM" id="SSF52518">
    <property type="entry name" value="Thiamin diphosphate-binding fold (THDP-binding)"/>
    <property type="match status" value="2"/>
</dbReference>
<dbReference type="NCBIfam" id="TIGR00118">
    <property type="entry name" value="acolac_lg"/>
    <property type="match status" value="1"/>
</dbReference>
<dbReference type="EC" id="2.2.1.6" evidence="4 11"/>
<accession>A0A5C8CK95</accession>
<comment type="cofactor">
    <cofactor evidence="11">
        <name>thiamine diphosphate</name>
        <dbReference type="ChEBI" id="CHEBI:58937"/>
    </cofactor>
    <text evidence="11">Binds 1 thiamine pyrophosphate per subunit.</text>
</comment>
<evidence type="ECO:0000256" key="3">
    <source>
        <dbReference type="ARBA" id="ARBA00007812"/>
    </source>
</evidence>
<dbReference type="FunFam" id="3.40.50.1220:FF:000008">
    <property type="entry name" value="Acetolactate synthase"/>
    <property type="match status" value="1"/>
</dbReference>
<evidence type="ECO:0000256" key="11">
    <source>
        <dbReference type="RuleBase" id="RU003591"/>
    </source>
</evidence>
<dbReference type="UniPathway" id="UPA00049">
    <property type="reaction ID" value="UER00059"/>
</dbReference>
<keyword evidence="6 11" id="KW-0808">Transferase</keyword>
<dbReference type="EMBL" id="SAXT01000003">
    <property type="protein sequence ID" value="TXJ12781.1"/>
    <property type="molecule type" value="Genomic_DNA"/>
</dbReference>
<feature type="domain" description="Thiamine pyrophosphate enzyme TPP-binding" evidence="13">
    <location>
        <begin position="385"/>
        <end position="533"/>
    </location>
</feature>
<evidence type="ECO:0000256" key="10">
    <source>
        <dbReference type="ARBA" id="ARBA00023304"/>
    </source>
</evidence>
<dbReference type="SUPFAM" id="SSF52467">
    <property type="entry name" value="DHS-like NAD/FAD-binding domain"/>
    <property type="match status" value="1"/>
</dbReference>
<proteinExistence type="inferred from homology"/>
<reference evidence="15 16" key="1">
    <citation type="journal article" date="1992" name="Lakartidningen">
        <title>[Penicillin V and not amoxicillin is the first choice preparation in acute otitis].</title>
        <authorList>
            <person name="Kamme C."/>
            <person name="Lundgren K."/>
            <person name="Prellner K."/>
        </authorList>
    </citation>
    <scope>NUCLEOTIDE SEQUENCE [LARGE SCALE GENOMIC DNA]</scope>
    <source>
        <strain evidence="15 16">W1</strain>
    </source>
</reference>
<dbReference type="InterPro" id="IPR000399">
    <property type="entry name" value="TPP-bd_CS"/>
</dbReference>
<dbReference type="InterPro" id="IPR012001">
    <property type="entry name" value="Thiamin_PyroP_enz_TPP-bd_dom"/>
</dbReference>
<evidence type="ECO:0000313" key="15">
    <source>
        <dbReference type="EMBL" id="TXJ12781.1"/>
    </source>
</evidence>
<comment type="catalytic activity">
    <reaction evidence="11">
        <text>2 pyruvate + H(+) = (2S)-2-acetolactate + CO2</text>
        <dbReference type="Rhea" id="RHEA:25249"/>
        <dbReference type="ChEBI" id="CHEBI:15361"/>
        <dbReference type="ChEBI" id="CHEBI:15378"/>
        <dbReference type="ChEBI" id="CHEBI:16526"/>
        <dbReference type="ChEBI" id="CHEBI:58476"/>
        <dbReference type="EC" id="2.2.1.6"/>
    </reaction>
</comment>
<comment type="pathway">
    <text evidence="2 11">Amino-acid biosynthesis; L-valine biosynthesis; L-valine from pyruvate: step 1/4.</text>
</comment>
<dbReference type="InterPro" id="IPR029061">
    <property type="entry name" value="THDP-binding"/>
</dbReference>
<dbReference type="FunFam" id="3.40.50.970:FF:000007">
    <property type="entry name" value="Acetolactate synthase"/>
    <property type="match status" value="1"/>
</dbReference>
<evidence type="ECO:0000256" key="1">
    <source>
        <dbReference type="ARBA" id="ARBA00004974"/>
    </source>
</evidence>
<dbReference type="InterPro" id="IPR012846">
    <property type="entry name" value="Acetolactate_synth_lsu"/>
</dbReference>
<dbReference type="InterPro" id="IPR029035">
    <property type="entry name" value="DHS-like_NAD/FAD-binding_dom"/>
</dbReference>
<dbReference type="GO" id="GO:0009097">
    <property type="term" value="P:isoleucine biosynthetic process"/>
    <property type="evidence" value="ECO:0007669"/>
    <property type="project" value="UniProtKB-UniPathway"/>
</dbReference>